<sequence>MPRSASHDALLQAIACCVRVPSPRPPRVRFSAATSIVYHLTQVESAPHDLDSQQNDCSNSKDLNYTLKRLVRGLASPTPLVLDLLNVKLVPHARQAPWLSESVGSVLVSDITTKFWNTGTPWVGPFSVWRLGSNYCNATHECRDIDVGTVIVGHITSAAFYQTQLGIDIVEDFYILISASQSTSNFNLSKFYNHIFERYYFATKSSPSHRLLPKNAKQSAPQSVASNLISQVDPKNAKQSALAKGNFPIAPAADGWISNTS</sequence>
<evidence type="ECO:0000313" key="1">
    <source>
        <dbReference type="EMBL" id="EHS62901.1"/>
    </source>
</evidence>
<dbReference type="KEGG" id="pgr:PGTG_22722"/>
<dbReference type="AlphaFoldDB" id="H6QVE7"/>
<dbReference type="VEuPathDB" id="FungiDB:PGTG_22722"/>
<dbReference type="EMBL" id="DS178406">
    <property type="protein sequence ID" value="EHS62901.1"/>
    <property type="molecule type" value="Genomic_DNA"/>
</dbReference>
<gene>
    <name evidence="1" type="ORF">PGTG_22722</name>
</gene>
<name>H6QVE7_PUCGT</name>
<proteinExistence type="predicted"/>
<protein>
    <submittedName>
        <fullName evidence="1">Uncharacterized protein</fullName>
    </submittedName>
</protein>
<dbReference type="RefSeq" id="XP_003888516.1">
    <property type="nucleotide sequence ID" value="XM_003888467.1"/>
</dbReference>
<dbReference type="Proteomes" id="UP000008783">
    <property type="component" value="Unassembled WGS sequence"/>
</dbReference>
<dbReference type="GeneID" id="13540830"/>
<dbReference type="OrthoDB" id="342531at2759"/>
<reference evidence="2" key="1">
    <citation type="journal article" date="2011" name="Proc. Natl. Acad. Sci. U.S.A.">
        <title>Obligate biotrophy features unraveled by the genomic analysis of rust fungi.</title>
        <authorList>
            <person name="Duplessis S."/>
            <person name="Cuomo C.A."/>
            <person name="Lin Y.-C."/>
            <person name="Aerts A."/>
            <person name="Tisserant E."/>
            <person name="Veneault-Fourrey C."/>
            <person name="Joly D.L."/>
            <person name="Hacquard S."/>
            <person name="Amselem J."/>
            <person name="Cantarel B.L."/>
            <person name="Chiu R."/>
            <person name="Coutinho P.M."/>
            <person name="Feau N."/>
            <person name="Field M."/>
            <person name="Frey P."/>
            <person name="Gelhaye E."/>
            <person name="Goldberg J."/>
            <person name="Grabherr M.G."/>
            <person name="Kodira C.D."/>
            <person name="Kohler A."/>
            <person name="Kuees U."/>
            <person name="Lindquist E.A."/>
            <person name="Lucas S.M."/>
            <person name="Mago R."/>
            <person name="Mauceli E."/>
            <person name="Morin E."/>
            <person name="Murat C."/>
            <person name="Pangilinan J.L."/>
            <person name="Park R."/>
            <person name="Pearson M."/>
            <person name="Quesneville H."/>
            <person name="Rouhier N."/>
            <person name="Sakthikumar S."/>
            <person name="Salamov A.A."/>
            <person name="Schmutz J."/>
            <person name="Selles B."/>
            <person name="Shapiro H."/>
            <person name="Tanguay P."/>
            <person name="Tuskan G.A."/>
            <person name="Henrissat B."/>
            <person name="Van de Peer Y."/>
            <person name="Rouze P."/>
            <person name="Ellis J.G."/>
            <person name="Dodds P.N."/>
            <person name="Schein J.E."/>
            <person name="Zhong S."/>
            <person name="Hamelin R.C."/>
            <person name="Grigoriev I.V."/>
            <person name="Szabo L.J."/>
            <person name="Martin F."/>
        </authorList>
    </citation>
    <scope>NUCLEOTIDE SEQUENCE [LARGE SCALE GENOMIC DNA]</scope>
    <source>
        <strain evidence="2">CRL 75-36-700-3 / race SCCL</strain>
    </source>
</reference>
<dbReference type="HOGENOM" id="CLU_1086385_0_0_1"/>
<organism evidence="1 2">
    <name type="scientific">Puccinia graminis f. sp. tritici (strain CRL 75-36-700-3 / race SCCL)</name>
    <name type="common">Black stem rust fungus</name>
    <dbReference type="NCBI Taxonomy" id="418459"/>
    <lineage>
        <taxon>Eukaryota</taxon>
        <taxon>Fungi</taxon>
        <taxon>Dikarya</taxon>
        <taxon>Basidiomycota</taxon>
        <taxon>Pucciniomycotina</taxon>
        <taxon>Pucciniomycetes</taxon>
        <taxon>Pucciniales</taxon>
        <taxon>Pucciniaceae</taxon>
        <taxon>Puccinia</taxon>
    </lineage>
</organism>
<dbReference type="STRING" id="418459.H6QVE7"/>
<accession>H6QVE7</accession>
<dbReference type="InParanoid" id="H6QVE7"/>
<evidence type="ECO:0000313" key="2">
    <source>
        <dbReference type="Proteomes" id="UP000008783"/>
    </source>
</evidence>
<keyword evidence="2" id="KW-1185">Reference proteome</keyword>